<evidence type="ECO:0000313" key="2">
    <source>
        <dbReference type="Proteomes" id="UP001295684"/>
    </source>
</evidence>
<dbReference type="Proteomes" id="UP001295684">
    <property type="component" value="Unassembled WGS sequence"/>
</dbReference>
<name>A0AAD1Y207_EUPCR</name>
<gene>
    <name evidence="1" type="ORF">ECRASSUSDP1_LOCUS24702</name>
</gene>
<proteinExistence type="predicted"/>
<dbReference type="EMBL" id="CAMPGE010025452">
    <property type="protein sequence ID" value="CAI2383208.1"/>
    <property type="molecule type" value="Genomic_DNA"/>
</dbReference>
<keyword evidence="2" id="KW-1185">Reference proteome</keyword>
<comment type="caution">
    <text evidence="1">The sequence shown here is derived from an EMBL/GenBank/DDBJ whole genome shotgun (WGS) entry which is preliminary data.</text>
</comment>
<sequence length="279" mass="32672">MFTRETSFFDFNQNLEKEEYFGDILFENTLENEALSLDQIDYFETPTVQICQKEVSITSPLMIEREDVLNDFNKFYKKQVSQVSSALYSTHGAYNQEQGFEKSCISVNKEKLDSKFDTQANLDSKTLFNSGLTPKYESEILSDKVKFSARRRFNKSHDREMFKRLIELCKECQVQVSDFWSSATILSSELWGILERIAAEISWSPSKLDQLLTRIKKIGKNPDKFSARDNKLLRKLVNQQKRNGYIDYQEVLYYFPGKSLETIKKKYGEKWSPVPHKLS</sequence>
<reference evidence="1" key="1">
    <citation type="submission" date="2023-07" db="EMBL/GenBank/DDBJ databases">
        <authorList>
            <consortium name="AG Swart"/>
            <person name="Singh M."/>
            <person name="Singh A."/>
            <person name="Seah K."/>
            <person name="Emmerich C."/>
        </authorList>
    </citation>
    <scope>NUCLEOTIDE SEQUENCE</scope>
    <source>
        <strain evidence="1">DP1</strain>
    </source>
</reference>
<dbReference type="AlphaFoldDB" id="A0AAD1Y207"/>
<protein>
    <submittedName>
        <fullName evidence="1">Uncharacterized protein</fullName>
    </submittedName>
</protein>
<accession>A0AAD1Y207</accession>
<evidence type="ECO:0000313" key="1">
    <source>
        <dbReference type="EMBL" id="CAI2383208.1"/>
    </source>
</evidence>
<organism evidence="1 2">
    <name type="scientific">Euplotes crassus</name>
    <dbReference type="NCBI Taxonomy" id="5936"/>
    <lineage>
        <taxon>Eukaryota</taxon>
        <taxon>Sar</taxon>
        <taxon>Alveolata</taxon>
        <taxon>Ciliophora</taxon>
        <taxon>Intramacronucleata</taxon>
        <taxon>Spirotrichea</taxon>
        <taxon>Hypotrichia</taxon>
        <taxon>Euplotida</taxon>
        <taxon>Euplotidae</taxon>
        <taxon>Moneuplotes</taxon>
    </lineage>
</organism>